<sequence length="861" mass="100488">MTEPQTTTDKENILGLVHILDIVLTEKRDLCFNQNDVNQLLHELDNELAKLDNNPSAIDMLSKTKIIQSMKIVEINILRHLMEQFLPHSPLLIIIMNIIQNEFFIEMKLDKNLNDKSFVLALDYLCSVSNINYLCQQVQFDDNSRNIYELFLRLFSAIGARALYNKVKYYPSSAILKSSVNTVFDDYYQTLLKAFILYIDNYFSTSATNKYPAMPFVITLLLRLTDKISYVPYFIEIGYPESLLKWLSLKNLNKFSISIWSLFILLLSNIARHESGVIALNKLNTIKILKQFKAKYSSTLIKLQDVNTSYYMMYAALLEPNELKNDTDSMVETVIDYIFSEIIYAFESPSLYSKTYHVTELLVLLSKLVVNDKCIQYILNQTKINAYDYFMEKFIQYNKIKIVDELIELICLTLFNIFWSISFQNGYDKKLKVNIQFVDIVQVNQNNTILGVKNAAKGILSNLDINQNLITSNIVSSIDENDMSIMVSYSHQDRDFCQKLVSNLKEKISNVWVDYERLKSNEGWEDVANAITQAKIILIIATQNYCASNSCRQEAIYAYTQGKIIIPLFLSRDYQPEKWLAIRIENVAYIRFNTDLFEKTFSKLVDLIFMSEKKRSTDKLKLNHAVISTKPIALTLINEKILSKKEINVQQVSLEHTASFLSSSSHLTNKSVHNWTFDDVKQWFRQENLPTSLCSLFSFKNGNALVIYAKLLLNDKSKIHKEYDILSSRLYREPFYWDHYSNFISSLENLIQRKSIYSWTPNDIQQWFNEQNLPSYLCSMYSFSNGKSLVTYAQLLMKVEVDNEYNRLKKRVKSEYNKQFYPDEYAKLFTAMTSLVNNTKNEIRREEQFRQDNGIQSCRIL</sequence>
<gene>
    <name evidence="2" type="ORF">OVA965_LOCUS22180</name>
    <name evidence="3" type="ORF">TMI583_LOCUS22898</name>
</gene>
<dbReference type="EMBL" id="CAJNOK010012414">
    <property type="protein sequence ID" value="CAF1162867.1"/>
    <property type="molecule type" value="Genomic_DNA"/>
</dbReference>
<dbReference type="GO" id="GO:0007165">
    <property type="term" value="P:signal transduction"/>
    <property type="evidence" value="ECO:0007669"/>
    <property type="project" value="InterPro"/>
</dbReference>
<dbReference type="AlphaFoldDB" id="A0A8S2EFR9"/>
<evidence type="ECO:0000259" key="1">
    <source>
        <dbReference type="PROSITE" id="PS50104"/>
    </source>
</evidence>
<evidence type="ECO:0000313" key="3">
    <source>
        <dbReference type="EMBL" id="CAF3974622.1"/>
    </source>
</evidence>
<dbReference type="SUPFAM" id="SSF52200">
    <property type="entry name" value="Toll/Interleukin receptor TIR domain"/>
    <property type="match status" value="1"/>
</dbReference>
<accession>A0A8S2EFR9</accession>
<evidence type="ECO:0000313" key="4">
    <source>
        <dbReference type="Proteomes" id="UP000677228"/>
    </source>
</evidence>
<comment type="caution">
    <text evidence="2">The sequence shown here is derived from an EMBL/GenBank/DDBJ whole genome shotgun (WGS) entry which is preliminary data.</text>
</comment>
<dbReference type="Proteomes" id="UP000682733">
    <property type="component" value="Unassembled WGS sequence"/>
</dbReference>
<evidence type="ECO:0000313" key="2">
    <source>
        <dbReference type="EMBL" id="CAF1162867.1"/>
    </source>
</evidence>
<dbReference type="PANTHER" id="PTHR46270:SF2">
    <property type="entry name" value="TIR DOMAIN-CONTAINING PROTEIN"/>
    <property type="match status" value="1"/>
</dbReference>
<dbReference type="InterPro" id="IPR000157">
    <property type="entry name" value="TIR_dom"/>
</dbReference>
<dbReference type="EMBL" id="CAJOBA010033940">
    <property type="protein sequence ID" value="CAF3974622.1"/>
    <property type="molecule type" value="Genomic_DNA"/>
</dbReference>
<dbReference type="Proteomes" id="UP000677228">
    <property type="component" value="Unassembled WGS sequence"/>
</dbReference>
<dbReference type="Pfam" id="PF13676">
    <property type="entry name" value="TIR_2"/>
    <property type="match status" value="1"/>
</dbReference>
<protein>
    <recommendedName>
        <fullName evidence="1">TIR domain-containing protein</fullName>
    </recommendedName>
</protein>
<dbReference type="PROSITE" id="PS50104">
    <property type="entry name" value="TIR"/>
    <property type="match status" value="1"/>
</dbReference>
<reference evidence="2" key="1">
    <citation type="submission" date="2021-02" db="EMBL/GenBank/DDBJ databases">
        <authorList>
            <person name="Nowell W R."/>
        </authorList>
    </citation>
    <scope>NUCLEOTIDE SEQUENCE</scope>
</reference>
<dbReference type="Gene3D" id="3.40.50.10140">
    <property type="entry name" value="Toll/interleukin-1 receptor homology (TIR) domain"/>
    <property type="match status" value="1"/>
</dbReference>
<dbReference type="PANTHER" id="PTHR46270">
    <property type="entry name" value="ARMADILLO-TYPE FOLD-RELATED"/>
    <property type="match status" value="1"/>
</dbReference>
<name>A0A8S2EFR9_9BILA</name>
<feature type="domain" description="TIR" evidence="1">
    <location>
        <begin position="481"/>
        <end position="600"/>
    </location>
</feature>
<organism evidence="2 4">
    <name type="scientific">Didymodactylos carnosus</name>
    <dbReference type="NCBI Taxonomy" id="1234261"/>
    <lineage>
        <taxon>Eukaryota</taxon>
        <taxon>Metazoa</taxon>
        <taxon>Spiralia</taxon>
        <taxon>Gnathifera</taxon>
        <taxon>Rotifera</taxon>
        <taxon>Eurotatoria</taxon>
        <taxon>Bdelloidea</taxon>
        <taxon>Philodinida</taxon>
        <taxon>Philodinidae</taxon>
        <taxon>Didymodactylos</taxon>
    </lineage>
</organism>
<proteinExistence type="predicted"/>
<dbReference type="InterPro" id="IPR035897">
    <property type="entry name" value="Toll_tir_struct_dom_sf"/>
</dbReference>